<reference evidence="3 5" key="2">
    <citation type="submission" date="2018-12" db="EMBL/GenBank/DDBJ databases">
        <authorList>
            <consortium name="Pathogen Informatics"/>
        </authorList>
    </citation>
    <scope>NUCLEOTIDE SEQUENCE [LARGE SCALE GENOMIC DNA]</scope>
    <source>
        <strain evidence="3 5">NCTC13489</strain>
    </source>
</reference>
<name>A0A448NSD6_9FLAO</name>
<dbReference type="OrthoDB" id="1255149at2"/>
<feature type="chain" id="PRO_5019563879" evidence="1">
    <location>
        <begin position="20"/>
        <end position="173"/>
    </location>
</feature>
<proteinExistence type="predicted"/>
<evidence type="ECO:0000313" key="5">
    <source>
        <dbReference type="Proteomes" id="UP000270036"/>
    </source>
</evidence>
<reference evidence="2 4" key="1">
    <citation type="submission" date="2014-07" db="EMBL/GenBank/DDBJ databases">
        <authorList>
            <person name="Pisani N.G."/>
            <person name="Newman J.D."/>
        </authorList>
    </citation>
    <scope>NUCLEOTIDE SEQUENCE [LARGE SCALE GENOMIC DNA]</scope>
    <source>
        <strain evidence="2 4">LMG 24720</strain>
    </source>
</reference>
<dbReference type="Proteomes" id="UP000028349">
    <property type="component" value="Unassembled WGS sequence"/>
</dbReference>
<evidence type="ECO:0000313" key="2">
    <source>
        <dbReference type="EMBL" id="KEY17753.1"/>
    </source>
</evidence>
<dbReference type="EMBL" id="LR134441">
    <property type="protein sequence ID" value="VEH99886.1"/>
    <property type="molecule type" value="Genomic_DNA"/>
</dbReference>
<feature type="signal peptide" evidence="1">
    <location>
        <begin position="1"/>
        <end position="19"/>
    </location>
</feature>
<protein>
    <submittedName>
        <fullName evidence="3">Uncharacterized protein</fullName>
    </submittedName>
</protein>
<keyword evidence="4" id="KW-1185">Reference proteome</keyword>
<gene>
    <name evidence="2" type="ORF">HY04_04195</name>
    <name evidence="3" type="ORF">NCTC13489_01846</name>
</gene>
<evidence type="ECO:0000313" key="3">
    <source>
        <dbReference type="EMBL" id="VEH99886.1"/>
    </source>
</evidence>
<sequence>MKKLLAILPLLMMSCQKNEAVTETVMNEDSIIVSDGKPLEMDSSANGLVILDQEKPKTVSKTFRVIAGDSIIKTVNADMIPLTISDEFTTDQQKFVLKIKNFDGKKIVGKITPSNSNMNIRFNQIKLANGEYDGPFGLEMSQDISKPGEVWLIIGKSLMASGEAKGKFTVNIK</sequence>
<dbReference type="RefSeq" id="WP_034717578.1">
    <property type="nucleotide sequence ID" value="NZ_FOIX01000001.1"/>
</dbReference>
<keyword evidence="1" id="KW-0732">Signal</keyword>
<accession>A0A448NSD6</accession>
<dbReference type="Proteomes" id="UP000270036">
    <property type="component" value="Chromosome"/>
</dbReference>
<evidence type="ECO:0000313" key="4">
    <source>
        <dbReference type="Proteomes" id="UP000028349"/>
    </source>
</evidence>
<dbReference type="PROSITE" id="PS51257">
    <property type="entry name" value="PROKAR_LIPOPROTEIN"/>
    <property type="match status" value="1"/>
</dbReference>
<evidence type="ECO:0000256" key="1">
    <source>
        <dbReference type="SAM" id="SignalP"/>
    </source>
</evidence>
<dbReference type="KEGG" id="cant:NCTC13489_01846"/>
<organism evidence="3 5">
    <name type="scientific">Kaistella antarctica</name>
    <dbReference type="NCBI Taxonomy" id="266748"/>
    <lineage>
        <taxon>Bacteria</taxon>
        <taxon>Pseudomonadati</taxon>
        <taxon>Bacteroidota</taxon>
        <taxon>Flavobacteriia</taxon>
        <taxon>Flavobacteriales</taxon>
        <taxon>Weeksellaceae</taxon>
        <taxon>Chryseobacterium group</taxon>
        <taxon>Kaistella</taxon>
    </lineage>
</organism>
<dbReference type="EMBL" id="JPEP01000002">
    <property type="protein sequence ID" value="KEY17753.1"/>
    <property type="molecule type" value="Genomic_DNA"/>
</dbReference>
<dbReference type="STRING" id="266748.HY04_04195"/>
<dbReference type="AlphaFoldDB" id="A0A448NSD6"/>